<organism evidence="5 6">
    <name type="scientific">Corticimicrobacter populi</name>
    <dbReference type="NCBI Taxonomy" id="2175229"/>
    <lineage>
        <taxon>Bacteria</taxon>
        <taxon>Pseudomonadati</taxon>
        <taxon>Pseudomonadota</taxon>
        <taxon>Betaproteobacteria</taxon>
        <taxon>Burkholderiales</taxon>
        <taxon>Alcaligenaceae</taxon>
        <taxon>Corticimicrobacter</taxon>
    </lineage>
</organism>
<keyword evidence="6" id="KW-1185">Reference proteome</keyword>
<evidence type="ECO:0000256" key="2">
    <source>
        <dbReference type="ARBA" id="ARBA00022676"/>
    </source>
</evidence>
<dbReference type="EMBL" id="QETA01000003">
    <property type="protein sequence ID" value="PWF23333.1"/>
    <property type="molecule type" value="Genomic_DNA"/>
</dbReference>
<name>A0A2V1K2G1_9BURK</name>
<reference evidence="6" key="1">
    <citation type="submission" date="2018-05" db="EMBL/GenBank/DDBJ databases">
        <authorList>
            <person name="Li Y."/>
        </authorList>
    </citation>
    <scope>NUCLEOTIDE SEQUENCE [LARGE SCALE GENOMIC DNA]</scope>
    <source>
        <strain evidence="6">3d-2-2</strain>
    </source>
</reference>
<dbReference type="Gene3D" id="3.40.50.2000">
    <property type="entry name" value="Glycogen Phosphorylase B"/>
    <property type="match status" value="2"/>
</dbReference>
<comment type="caution">
    <text evidence="5">The sequence shown here is derived from an EMBL/GenBank/DDBJ whole genome shotgun (WGS) entry which is preliminary data.</text>
</comment>
<proteinExistence type="inferred from homology"/>
<evidence type="ECO:0000313" key="5">
    <source>
        <dbReference type="EMBL" id="PWF23333.1"/>
    </source>
</evidence>
<gene>
    <name evidence="5" type="ORF">DD235_08930</name>
</gene>
<dbReference type="Pfam" id="PF13692">
    <property type="entry name" value="Glyco_trans_1_4"/>
    <property type="match status" value="1"/>
</dbReference>
<evidence type="ECO:0000256" key="1">
    <source>
        <dbReference type="ARBA" id="ARBA00009481"/>
    </source>
</evidence>
<feature type="domain" description="Glycosyltransferase subfamily 4-like N-terminal" evidence="4">
    <location>
        <begin position="16"/>
        <end position="163"/>
    </location>
</feature>
<evidence type="ECO:0000313" key="6">
    <source>
        <dbReference type="Proteomes" id="UP000245212"/>
    </source>
</evidence>
<evidence type="ECO:0000256" key="3">
    <source>
        <dbReference type="ARBA" id="ARBA00022679"/>
    </source>
</evidence>
<dbReference type="SUPFAM" id="SSF53756">
    <property type="entry name" value="UDP-Glycosyltransferase/glycogen phosphorylase"/>
    <property type="match status" value="1"/>
</dbReference>
<sequence>MMRKLKILHTEAATHMGGQEIYIYRHMLAMRERGHDMSLLCQPHAQLGQRARDAGFPVFTMKMGGFRRLLAGAVAARTLMREQRFDVVNTTSRRDTLIAAAGARLAGVPLIVRSRHLMSPINSLLSYTWLPHRILTVSEYVRNYMATRGIAPERVGIAPPTVSLPEERWGYPTDMEARCLAQRQRVRQEWGVADGDVVVGCVAILRPAKGHADLLAAMTPLFVRYPNLHLVLAGDGDVVMQELKAQAQASGVAGRVHFLGYRKDVADLLFGFDIFALATHKEASGTAFLEAAASGLPIVATDVGGVPEMVLPGRNALLFPLGNLPELTSALDTLAADSQRRKAMGYEGWKWIRSESRFSPDGQAALIENYYAQWLRELGHEVG</sequence>
<dbReference type="Pfam" id="PF13439">
    <property type="entry name" value="Glyco_transf_4"/>
    <property type="match status" value="1"/>
</dbReference>
<evidence type="ECO:0000259" key="4">
    <source>
        <dbReference type="Pfam" id="PF13439"/>
    </source>
</evidence>
<keyword evidence="2" id="KW-0328">Glycosyltransferase</keyword>
<dbReference type="CDD" id="cd03801">
    <property type="entry name" value="GT4_PimA-like"/>
    <property type="match status" value="1"/>
</dbReference>
<comment type="similarity">
    <text evidence="1">Belongs to the glycosyltransferase group 1 family. Glycosyltransferase 4 subfamily.</text>
</comment>
<protein>
    <submittedName>
        <fullName evidence="5">Glycosyltransferase family 1 protein</fullName>
    </submittedName>
</protein>
<dbReference type="PANTHER" id="PTHR12526">
    <property type="entry name" value="GLYCOSYLTRANSFERASE"/>
    <property type="match status" value="1"/>
</dbReference>
<keyword evidence="3 5" id="KW-0808">Transferase</keyword>
<dbReference type="PANTHER" id="PTHR12526:SF640">
    <property type="entry name" value="COLANIC ACID BIOSYNTHESIS GLYCOSYLTRANSFERASE WCAL-RELATED"/>
    <property type="match status" value="1"/>
</dbReference>
<dbReference type="GO" id="GO:0016757">
    <property type="term" value="F:glycosyltransferase activity"/>
    <property type="evidence" value="ECO:0007669"/>
    <property type="project" value="UniProtKB-KW"/>
</dbReference>
<accession>A0A2V1K2G1</accession>
<dbReference type="Proteomes" id="UP000245212">
    <property type="component" value="Unassembled WGS sequence"/>
</dbReference>
<dbReference type="AlphaFoldDB" id="A0A2V1K2G1"/>
<dbReference type="InterPro" id="IPR028098">
    <property type="entry name" value="Glyco_trans_4-like_N"/>
</dbReference>